<dbReference type="GO" id="GO:0008168">
    <property type="term" value="F:methyltransferase activity"/>
    <property type="evidence" value="ECO:0007669"/>
    <property type="project" value="UniProtKB-KW"/>
</dbReference>
<dbReference type="OrthoDB" id="938855at2"/>
<dbReference type="RefSeq" id="WP_119703526.1">
    <property type="nucleotide sequence ID" value="NZ_JBHSOI010000001.1"/>
</dbReference>
<evidence type="ECO:0000313" key="2">
    <source>
        <dbReference type="Proteomes" id="UP000265581"/>
    </source>
</evidence>
<keyword evidence="2" id="KW-1185">Reference proteome</keyword>
<dbReference type="EMBL" id="QUBR01000001">
    <property type="protein sequence ID" value="REK73414.1"/>
    <property type="molecule type" value="Genomic_DNA"/>
</dbReference>
<dbReference type="CDD" id="cd02440">
    <property type="entry name" value="AdoMet_MTases"/>
    <property type="match status" value="1"/>
</dbReference>
<keyword evidence="1" id="KW-0808">Transferase</keyword>
<gene>
    <name evidence="1" type="ORF">DX116_07665</name>
</gene>
<keyword evidence="1" id="KW-0489">Methyltransferase</keyword>
<name>A0A371PBV0_9ACTN</name>
<reference evidence="1 2" key="1">
    <citation type="submission" date="2018-08" db="EMBL/GenBank/DDBJ databases">
        <title>Aeromicrobium sp. M2KJ-4, whole genome shotgun sequence.</title>
        <authorList>
            <person name="Tuo L."/>
        </authorList>
    </citation>
    <scope>NUCLEOTIDE SEQUENCE [LARGE SCALE GENOMIC DNA]</scope>
    <source>
        <strain evidence="1 2">M2KJ-4</strain>
    </source>
</reference>
<dbReference type="Proteomes" id="UP000265581">
    <property type="component" value="Unassembled WGS sequence"/>
</dbReference>
<dbReference type="SUPFAM" id="SSF53335">
    <property type="entry name" value="S-adenosyl-L-methionine-dependent methyltransferases"/>
    <property type="match status" value="1"/>
</dbReference>
<organism evidence="1 2">
    <name type="scientific">Aeromicrobium endophyticum</name>
    <dbReference type="NCBI Taxonomy" id="2292704"/>
    <lineage>
        <taxon>Bacteria</taxon>
        <taxon>Bacillati</taxon>
        <taxon>Actinomycetota</taxon>
        <taxon>Actinomycetes</taxon>
        <taxon>Propionibacteriales</taxon>
        <taxon>Nocardioidaceae</taxon>
        <taxon>Aeromicrobium</taxon>
    </lineage>
</organism>
<dbReference type="InterPro" id="IPR029063">
    <property type="entry name" value="SAM-dependent_MTases_sf"/>
</dbReference>
<comment type="caution">
    <text evidence="1">The sequence shown here is derived from an EMBL/GenBank/DDBJ whole genome shotgun (WGS) entry which is preliminary data.</text>
</comment>
<sequence>MSGANLTSRLATALWNRRHPQWAAGRPGELSPRLQVTPRVVPRYVRDSLTVRAEALRPDRRPWITRDALEVLASLLRPSDRGIEWGSGGTTRWFAERIEHLTSVEGSPQWHAGLRAELDARRVDNVDLRLVPFDDLGHDSAEHRSAYVGAAPEIEPGSLDLAFVDGEYRDECALRALDLLRPGGLLVLDNAETYLPSTTRSPWSVPAPATPRWQQVVERTAGWRHIWTTNGVWDTAIWLVP</sequence>
<evidence type="ECO:0000313" key="1">
    <source>
        <dbReference type="EMBL" id="REK73414.1"/>
    </source>
</evidence>
<dbReference type="Gene3D" id="3.40.50.150">
    <property type="entry name" value="Vaccinia Virus protein VP39"/>
    <property type="match status" value="1"/>
</dbReference>
<accession>A0A371PBV0</accession>
<proteinExistence type="predicted"/>
<dbReference type="GO" id="GO:0032259">
    <property type="term" value="P:methylation"/>
    <property type="evidence" value="ECO:0007669"/>
    <property type="project" value="UniProtKB-KW"/>
</dbReference>
<dbReference type="AlphaFoldDB" id="A0A371PBV0"/>
<protein>
    <submittedName>
        <fullName evidence="1">Class I SAM-dependent methyltransferase</fullName>
    </submittedName>
</protein>